<proteinExistence type="predicted"/>
<keyword evidence="1" id="KW-0472">Membrane</keyword>
<feature type="transmembrane region" description="Helical" evidence="1">
    <location>
        <begin position="93"/>
        <end position="114"/>
    </location>
</feature>
<comment type="caution">
    <text evidence="2">The sequence shown here is derived from an EMBL/GenBank/DDBJ whole genome shotgun (WGS) entry which is preliminary data.</text>
</comment>
<evidence type="ECO:0000313" key="2">
    <source>
        <dbReference type="EMBL" id="MBA8794561.1"/>
    </source>
</evidence>
<feature type="transmembrane region" description="Helical" evidence="1">
    <location>
        <begin position="69"/>
        <end position="87"/>
    </location>
</feature>
<dbReference type="Proteomes" id="UP000523079">
    <property type="component" value="Unassembled WGS sequence"/>
</dbReference>
<name>A0A7W3ISR0_9ACTN</name>
<keyword evidence="1" id="KW-0812">Transmembrane</keyword>
<accession>A0A7W3ISR0</accession>
<feature type="transmembrane region" description="Helical" evidence="1">
    <location>
        <begin position="34"/>
        <end position="57"/>
    </location>
</feature>
<keyword evidence="1" id="KW-1133">Transmembrane helix</keyword>
<dbReference type="RefSeq" id="WP_182560118.1">
    <property type="nucleotide sequence ID" value="NZ_JACGWT010000003.1"/>
</dbReference>
<sequence>MIDGLAYAVIAVAAVGVVWAVISTARNRTTSWALLGWVALSELVTLVQSVIGFVRLAGGFRPAEYATTVGYLIGILVLLPLATVWALTDRSRWAPAVLAVAEAGVLAMTLRLLVLWTPGG</sequence>
<evidence type="ECO:0000313" key="3">
    <source>
        <dbReference type="Proteomes" id="UP000523079"/>
    </source>
</evidence>
<organism evidence="2 3">
    <name type="scientific">Microlunatus kandeliicorticis</name>
    <dbReference type="NCBI Taxonomy" id="1759536"/>
    <lineage>
        <taxon>Bacteria</taxon>
        <taxon>Bacillati</taxon>
        <taxon>Actinomycetota</taxon>
        <taxon>Actinomycetes</taxon>
        <taxon>Propionibacteriales</taxon>
        <taxon>Propionibacteriaceae</taxon>
        <taxon>Microlunatus</taxon>
    </lineage>
</organism>
<reference evidence="2 3" key="1">
    <citation type="submission" date="2020-07" db="EMBL/GenBank/DDBJ databases">
        <title>Sequencing the genomes of 1000 actinobacteria strains.</title>
        <authorList>
            <person name="Klenk H.-P."/>
        </authorList>
    </citation>
    <scope>NUCLEOTIDE SEQUENCE [LARGE SCALE GENOMIC DNA]</scope>
    <source>
        <strain evidence="2 3">DSM 100723</strain>
    </source>
</reference>
<evidence type="ECO:0000256" key="1">
    <source>
        <dbReference type="SAM" id="Phobius"/>
    </source>
</evidence>
<gene>
    <name evidence="2" type="ORF">FHX74_002180</name>
</gene>
<keyword evidence="3" id="KW-1185">Reference proteome</keyword>
<dbReference type="EMBL" id="JACGWT010000003">
    <property type="protein sequence ID" value="MBA8794561.1"/>
    <property type="molecule type" value="Genomic_DNA"/>
</dbReference>
<feature type="transmembrane region" description="Helical" evidence="1">
    <location>
        <begin position="5"/>
        <end position="22"/>
    </location>
</feature>
<dbReference type="AlphaFoldDB" id="A0A7W3ISR0"/>
<protein>
    <submittedName>
        <fullName evidence="2">Uncharacterized protein YqgC (DUF456 family)</fullName>
    </submittedName>
</protein>